<evidence type="ECO:0000313" key="8">
    <source>
        <dbReference type="Proteomes" id="UP000437068"/>
    </source>
</evidence>
<evidence type="ECO:0000313" key="5">
    <source>
        <dbReference type="EMBL" id="KAE9329918.1"/>
    </source>
</evidence>
<dbReference type="EMBL" id="QXFW01000001">
    <property type="protein sequence ID" value="KAE9031553.1"/>
    <property type="molecule type" value="Genomic_DNA"/>
</dbReference>
<dbReference type="Proteomes" id="UP000429523">
    <property type="component" value="Unassembled WGS sequence"/>
</dbReference>
<dbReference type="EMBL" id="QXGE01000013">
    <property type="protein sequence ID" value="KAE9329918.1"/>
    <property type="molecule type" value="Genomic_DNA"/>
</dbReference>
<dbReference type="EMBL" id="QXFX01000005">
    <property type="protein sequence ID" value="KAE9140219.1"/>
    <property type="molecule type" value="Genomic_DNA"/>
</dbReference>
<protein>
    <recommendedName>
        <fullName evidence="13">Reverse transcriptase domain-containing protein</fullName>
    </recommendedName>
</protein>
<dbReference type="AlphaFoldDB" id="A0A6A3MUH7"/>
<evidence type="ECO:0000313" key="2">
    <source>
        <dbReference type="EMBL" id="KAE9031553.1"/>
    </source>
</evidence>
<gene>
    <name evidence="5" type="ORF">PF001_g633</name>
    <name evidence="4" type="ORF">PF006_g545</name>
    <name evidence="6" type="ORF">PF008_g575</name>
    <name evidence="1" type="ORF">PF009_g322</name>
    <name evidence="3" type="ORF">PF010_g288</name>
    <name evidence="2" type="ORF">PF011_g6</name>
</gene>
<dbReference type="Proteomes" id="UP000437068">
    <property type="component" value="Unassembled WGS sequence"/>
</dbReference>
<evidence type="ECO:0000313" key="12">
    <source>
        <dbReference type="Proteomes" id="UP000488956"/>
    </source>
</evidence>
<dbReference type="EMBL" id="QXFY01000012">
    <property type="protein sequence ID" value="KAE9361907.1"/>
    <property type="molecule type" value="Genomic_DNA"/>
</dbReference>
<evidence type="ECO:0000313" key="4">
    <source>
        <dbReference type="EMBL" id="KAE9155495.1"/>
    </source>
</evidence>
<evidence type="ECO:0000313" key="6">
    <source>
        <dbReference type="EMBL" id="KAE9361907.1"/>
    </source>
</evidence>
<dbReference type="Proteomes" id="UP000440732">
    <property type="component" value="Unassembled WGS sequence"/>
</dbReference>
<accession>A0A6A3MUH7</accession>
<name>A0A6A3MUH7_9STRA</name>
<evidence type="ECO:0000313" key="1">
    <source>
        <dbReference type="EMBL" id="KAE8950146.1"/>
    </source>
</evidence>
<dbReference type="Proteomes" id="UP000486351">
    <property type="component" value="Unassembled WGS sequence"/>
</dbReference>
<sequence>MQLFCFADDCTGLLRDLRGTQRLLNLVDQFCQASVMELNKNKTVVLPFRPWGSDTDSIRESLQELGLSVVGNDDSTKRLGIYYGPKLTDTVRLDHLLADMQTR</sequence>
<evidence type="ECO:0000313" key="11">
    <source>
        <dbReference type="Proteomes" id="UP000486351"/>
    </source>
</evidence>
<dbReference type="EMBL" id="QXGA01000012">
    <property type="protein sequence ID" value="KAE9155495.1"/>
    <property type="molecule type" value="Genomic_DNA"/>
</dbReference>
<evidence type="ECO:0000313" key="9">
    <source>
        <dbReference type="Proteomes" id="UP000440732"/>
    </source>
</evidence>
<reference evidence="10 11" key="1">
    <citation type="submission" date="2018-09" db="EMBL/GenBank/DDBJ databases">
        <title>Genomic investigation of the strawberry pathogen Phytophthora fragariae indicates pathogenicity is determined by transcriptional variation in three key races.</title>
        <authorList>
            <person name="Adams T.M."/>
            <person name="Armitage A.D."/>
            <person name="Sobczyk M.K."/>
            <person name="Bates H.J."/>
            <person name="Dunwell J.M."/>
            <person name="Nellist C.F."/>
            <person name="Harrison R.J."/>
        </authorList>
    </citation>
    <scope>NUCLEOTIDE SEQUENCE [LARGE SCALE GENOMIC DNA]</scope>
    <source>
        <strain evidence="5 8">A4</strain>
        <strain evidence="4 9">NOV-5</strain>
        <strain evidence="6 11">NOV-77</strain>
        <strain evidence="1 7">NOV-9</strain>
        <strain evidence="3 12">ONT-3</strain>
        <strain evidence="2 10">SCRP245</strain>
    </source>
</reference>
<evidence type="ECO:0000313" key="3">
    <source>
        <dbReference type="EMBL" id="KAE9140219.1"/>
    </source>
</evidence>
<dbReference type="Proteomes" id="UP000488956">
    <property type="component" value="Unassembled WGS sequence"/>
</dbReference>
<evidence type="ECO:0000313" key="7">
    <source>
        <dbReference type="Proteomes" id="UP000429523"/>
    </source>
</evidence>
<comment type="caution">
    <text evidence="2">The sequence shown here is derived from an EMBL/GenBank/DDBJ whole genome shotgun (WGS) entry which is preliminary data.</text>
</comment>
<dbReference type="Proteomes" id="UP000460718">
    <property type="component" value="Unassembled WGS sequence"/>
</dbReference>
<evidence type="ECO:0000313" key="10">
    <source>
        <dbReference type="Proteomes" id="UP000460718"/>
    </source>
</evidence>
<proteinExistence type="predicted"/>
<organism evidence="2 10">
    <name type="scientific">Phytophthora fragariae</name>
    <dbReference type="NCBI Taxonomy" id="53985"/>
    <lineage>
        <taxon>Eukaryota</taxon>
        <taxon>Sar</taxon>
        <taxon>Stramenopiles</taxon>
        <taxon>Oomycota</taxon>
        <taxon>Peronosporomycetes</taxon>
        <taxon>Peronosporales</taxon>
        <taxon>Peronosporaceae</taxon>
        <taxon>Phytophthora</taxon>
    </lineage>
</organism>
<evidence type="ECO:0008006" key="13">
    <source>
        <dbReference type="Google" id="ProtNLM"/>
    </source>
</evidence>
<dbReference type="EMBL" id="QXGF01000006">
    <property type="protein sequence ID" value="KAE8950146.1"/>
    <property type="molecule type" value="Genomic_DNA"/>
</dbReference>